<evidence type="ECO:0000256" key="2">
    <source>
        <dbReference type="ARBA" id="ARBA00022793"/>
    </source>
</evidence>
<evidence type="ECO:0000256" key="3">
    <source>
        <dbReference type="ARBA" id="ARBA00022813"/>
    </source>
</evidence>
<dbReference type="InterPro" id="IPR003826">
    <property type="entry name" value="AdoMetDC_fam_prok"/>
</dbReference>
<dbReference type="Gene3D" id="3.60.90.10">
    <property type="entry name" value="S-adenosylmethionine decarboxylase"/>
    <property type="match status" value="1"/>
</dbReference>
<comment type="cofactor">
    <cofactor evidence="1">
        <name>pyruvate</name>
        <dbReference type="ChEBI" id="CHEBI:15361"/>
    </cofactor>
</comment>
<dbReference type="EMBL" id="CP012030">
    <property type="protein sequence ID" value="ALO28443.1"/>
    <property type="molecule type" value="Genomic_DNA"/>
</dbReference>
<evidence type="ECO:0000256" key="5">
    <source>
        <dbReference type="ARBA" id="ARBA00023115"/>
    </source>
</evidence>
<protein>
    <submittedName>
        <fullName evidence="11">S-adenosylmethionine decarboxylase proenzyme</fullName>
    </submittedName>
</protein>
<dbReference type="EMBL" id="CP012030">
    <property type="protein sequence ID" value="ALO28488.1"/>
    <property type="molecule type" value="Genomic_DNA"/>
</dbReference>
<proteinExistence type="predicted"/>
<dbReference type="PANTHER" id="PTHR33866">
    <property type="entry name" value="S-ADENOSYLMETHIONINE DECARBOXYLASE PROENZYME"/>
    <property type="match status" value="1"/>
</dbReference>
<name>A0A0S2IXZ3_LEPBO</name>
<dbReference type="InterPro" id="IPR016067">
    <property type="entry name" value="S-AdoMet_deCO2ase_core"/>
</dbReference>
<gene>
    <name evidence="10" type="ORF">LBBP_04331</name>
    <name evidence="11" type="ORF">LBBP_04379</name>
</gene>
<keyword evidence="2" id="KW-0210">Decarboxylase</keyword>
<reference evidence="11 12" key="1">
    <citation type="journal article" date="2015" name="PLoS Negl. Trop. Dis.">
        <title>Distribution of Plasmids in Distinct Leptospira Pathogenic Species.</title>
        <authorList>
            <person name="Wang Y."/>
            <person name="Zhuang X."/>
            <person name="Zhong Y."/>
            <person name="Zhang C."/>
            <person name="Zhang Y."/>
            <person name="Zeng L."/>
            <person name="Zhu Y."/>
            <person name="He P."/>
            <person name="Dong K."/>
            <person name="Pal U."/>
            <person name="Guo X."/>
            <person name="Qin J."/>
        </authorList>
    </citation>
    <scope>NUCLEOTIDE SEQUENCE [LARGE SCALE GENOMIC DNA]</scope>
    <source>
        <strain evidence="11 12">56604</strain>
    </source>
</reference>
<dbReference type="AlphaFoldDB" id="A0A0S2IXZ3"/>
<keyword evidence="6" id="KW-0865">Zymogen</keyword>
<dbReference type="GO" id="GO:0004014">
    <property type="term" value="F:adenosylmethionine decarboxylase activity"/>
    <property type="evidence" value="ECO:0007669"/>
    <property type="project" value="InterPro"/>
</dbReference>
<evidence type="ECO:0000256" key="7">
    <source>
        <dbReference type="ARBA" id="ARBA00023239"/>
    </source>
</evidence>
<dbReference type="Pfam" id="PF02675">
    <property type="entry name" value="AdoMet_dc"/>
    <property type="match status" value="1"/>
</dbReference>
<keyword evidence="5" id="KW-0620">Polyamine biosynthesis</keyword>
<dbReference type="GO" id="GO:0008295">
    <property type="term" value="P:spermidine biosynthetic process"/>
    <property type="evidence" value="ECO:0007669"/>
    <property type="project" value="UniProtKB-KW"/>
</dbReference>
<evidence type="ECO:0000313" key="12">
    <source>
        <dbReference type="Proteomes" id="UP000058857"/>
    </source>
</evidence>
<evidence type="ECO:0000256" key="1">
    <source>
        <dbReference type="ARBA" id="ARBA00001928"/>
    </source>
</evidence>
<evidence type="ECO:0000313" key="10">
    <source>
        <dbReference type="EMBL" id="ALO28443.1"/>
    </source>
</evidence>
<dbReference type="SUPFAM" id="SSF56276">
    <property type="entry name" value="S-adenosylmethionine decarboxylase"/>
    <property type="match status" value="1"/>
</dbReference>
<evidence type="ECO:0000313" key="11">
    <source>
        <dbReference type="EMBL" id="ALO28488.1"/>
    </source>
</evidence>
<evidence type="ECO:0000256" key="4">
    <source>
        <dbReference type="ARBA" id="ARBA00023066"/>
    </source>
</evidence>
<dbReference type="PATRIC" id="fig|280505.15.peg.4221"/>
<evidence type="ECO:0000256" key="9">
    <source>
        <dbReference type="ARBA" id="ARBA00023317"/>
    </source>
</evidence>
<evidence type="ECO:0000256" key="8">
    <source>
        <dbReference type="ARBA" id="ARBA00023270"/>
    </source>
</evidence>
<dbReference type="InterPro" id="IPR017716">
    <property type="entry name" value="S-AdoMet_deCOase_pro-enz"/>
</dbReference>
<sequence>MLKSVDLSGATTIKSVFHRFSPYGVSGVVVVSESHFAIHTWPEYGYCAVDVFTCGDLIDNQAALDYLKEKFGSKNVSVVEMKRGVLNLGVDLHHKPVGN</sequence>
<organism evidence="11">
    <name type="scientific">Leptospira borgpetersenii serovar Ballum</name>
    <dbReference type="NCBI Taxonomy" id="280505"/>
    <lineage>
        <taxon>Bacteria</taxon>
        <taxon>Pseudomonadati</taxon>
        <taxon>Spirochaetota</taxon>
        <taxon>Spirochaetia</taxon>
        <taxon>Leptospirales</taxon>
        <taxon>Leptospiraceae</taxon>
        <taxon>Leptospira</taxon>
    </lineage>
</organism>
<evidence type="ECO:0000256" key="6">
    <source>
        <dbReference type="ARBA" id="ARBA00023145"/>
    </source>
</evidence>
<keyword evidence="9" id="KW-0670">Pyruvate</keyword>
<keyword evidence="8" id="KW-0704">Schiff base</keyword>
<keyword evidence="4" id="KW-0745">Spermidine biosynthesis</keyword>
<dbReference type="Proteomes" id="UP000058857">
    <property type="component" value="Chromosome 2"/>
</dbReference>
<keyword evidence="7" id="KW-0456">Lyase</keyword>
<keyword evidence="3" id="KW-0068">Autocatalytic cleavage</keyword>
<dbReference type="GO" id="GO:0005829">
    <property type="term" value="C:cytosol"/>
    <property type="evidence" value="ECO:0007669"/>
    <property type="project" value="TreeGrafter"/>
</dbReference>
<dbReference type="PANTHER" id="PTHR33866:SF2">
    <property type="entry name" value="S-ADENOSYLMETHIONINE DECARBOXYLASE PROENZYME"/>
    <property type="match status" value="1"/>
</dbReference>
<accession>A0A0S2IXZ3</accession>
<dbReference type="NCBIfam" id="TIGR03330">
    <property type="entry name" value="SAM_DCase_Bsu"/>
    <property type="match status" value="1"/>
</dbReference>